<dbReference type="GO" id="GO:0008953">
    <property type="term" value="F:penicillin amidase activity"/>
    <property type="evidence" value="ECO:0007669"/>
    <property type="project" value="UniProtKB-EC"/>
</dbReference>
<protein>
    <submittedName>
        <fullName evidence="7">Penicillin acylase (Penicillin amidase)</fullName>
        <ecNumber evidence="7">3.5.1.11</ecNumber>
    </submittedName>
</protein>
<dbReference type="Gene3D" id="1.10.439.10">
    <property type="entry name" value="Penicillin Amidohydrolase, domain 1"/>
    <property type="match status" value="1"/>
</dbReference>
<feature type="chain" id="PRO_5001585646" evidence="6">
    <location>
        <begin position="32"/>
        <end position="805"/>
    </location>
</feature>
<dbReference type="CDD" id="cd03747">
    <property type="entry name" value="Ntn_PGA_like"/>
    <property type="match status" value="1"/>
</dbReference>
<keyword evidence="5" id="KW-0106">Calcium</keyword>
<evidence type="ECO:0000256" key="2">
    <source>
        <dbReference type="ARBA" id="ARBA00022801"/>
    </source>
</evidence>
<feature type="active site" description="Nucleophile" evidence="4">
    <location>
        <position position="265"/>
    </location>
</feature>
<sequence length="805" mass="88286">MPSSPLTGRRALLQASACAALAACLPRPARAGAKTASMQGLEGLQAPVTVIEDQWGVPHVRAETLGDAFFANGYLIARDRLWQLDFGYRQSIGRLAEVFGPDFVPSDQANRLFLFQGDCQAEWAQYDPAIREAASAYVAGINAFIRTLTDEERLPLEFALYHYRPLEWSLDDLIRMRAEPTGNTALEIRRARLAARGEALLGLDGLITPREPNSPLVVPQGLDTSAVSHDDLGALGVLQKRLPLGAIHAATLHGDMGHRRANEGSNAWCIAPHRTATGRPILANDPHLSFGVPGPRYVIHLTASGLDVIGAGTPGMPGIMQGHNADIAFGRTNFHIDQEDLFVLNTHPDHPDRYWHDGAWREMTRRRETIAIRGAAPREIVLRYAAQGPVIAQDLSRRRAIAVSATWLAPGANALLGNIGINLARDWPQFREALRHHTSPTNFTYADRHGNIGWQAAGGLPRRRPHHDGLMPAPGDGSFDWLGLRPLEDLPHQFNPAKGWFSTSNEMNLPEPPSFTISHEWSPPYRHERVEQVLDATPRASLADSIALQHDTLSLLALRMVALLPEHDTRDTLSRSALPLLKNWDGHVTASSAAAALYEVWVTRLGKALHERFIPSALDDLLAAELSPVTQLGLLENARNFGGTSPEQHREAFMLEQLDRAYAECVSLMGPLPAAWQWGRLHSLTLHHALENDPAIAARFPSPGGPAFGSGGDHYTVMARWYDPGHVKDNPYAVTGGASFLMVCDVGAWDNSLFLNFPGQSGDPASPHYADLFSPWYKGEMQRLPFSPAQVDRLGVKRALLTPRG</sequence>
<dbReference type="EMBL" id="CBLX010000015">
    <property type="protein sequence ID" value="CDG40277.1"/>
    <property type="molecule type" value="Genomic_DNA"/>
</dbReference>
<keyword evidence="3" id="KW-0865">Zymogen</keyword>
<evidence type="ECO:0000256" key="4">
    <source>
        <dbReference type="PIRSR" id="PIRSR001227-1"/>
    </source>
</evidence>
<evidence type="ECO:0000313" key="8">
    <source>
        <dbReference type="Proteomes" id="UP000027583"/>
    </source>
</evidence>
<dbReference type="PIRSF" id="PIRSF001227">
    <property type="entry name" value="Pen_acylase"/>
    <property type="match status" value="1"/>
</dbReference>
<dbReference type="RefSeq" id="WP_023978834.1">
    <property type="nucleotide sequence ID" value="NZ_CBLX010000015.1"/>
</dbReference>
<proteinExistence type="inferred from homology"/>
<dbReference type="Gene3D" id="2.30.120.10">
    <property type="match status" value="1"/>
</dbReference>
<dbReference type="eggNOG" id="COG2366">
    <property type="taxonomic scope" value="Bacteria"/>
</dbReference>
<evidence type="ECO:0000313" key="7">
    <source>
        <dbReference type="EMBL" id="CDG40277.1"/>
    </source>
</evidence>
<comment type="cofactor">
    <cofactor evidence="5">
        <name>Ca(2+)</name>
        <dbReference type="ChEBI" id="CHEBI:29108"/>
    </cofactor>
    <text evidence="5">Binds 1 Ca(2+) ion per dimer.</text>
</comment>
<dbReference type="EC" id="3.5.1.11" evidence="7"/>
<dbReference type="PROSITE" id="PS51318">
    <property type="entry name" value="TAT"/>
    <property type="match status" value="1"/>
</dbReference>
<dbReference type="PANTHER" id="PTHR34218:SF4">
    <property type="entry name" value="ACYL-HOMOSERINE LACTONE ACYLASE QUIP"/>
    <property type="match status" value="1"/>
</dbReference>
<dbReference type="Proteomes" id="UP000027583">
    <property type="component" value="Unassembled WGS sequence"/>
</dbReference>
<feature type="binding site" evidence="5">
    <location>
        <position position="187"/>
    </location>
    <ligand>
        <name>Ca(2+)</name>
        <dbReference type="ChEBI" id="CHEBI:29108"/>
    </ligand>
</feature>
<keyword evidence="2 7" id="KW-0378">Hydrolase</keyword>
<keyword evidence="5" id="KW-0479">Metal-binding</keyword>
<evidence type="ECO:0000256" key="6">
    <source>
        <dbReference type="SAM" id="SignalP"/>
    </source>
</evidence>
<name>A0A060QLE4_9PROT</name>
<dbReference type="InterPro" id="IPR002692">
    <property type="entry name" value="S45"/>
</dbReference>
<keyword evidence="6" id="KW-0732">Signal</keyword>
<dbReference type="InterPro" id="IPR043146">
    <property type="entry name" value="Penicillin_amidase_N_B-knob"/>
</dbReference>
<dbReference type="InterPro" id="IPR023343">
    <property type="entry name" value="Penicillin_amidase_dom1"/>
</dbReference>
<organism evidence="7 8">
    <name type="scientific">Asaia bogorensis</name>
    <dbReference type="NCBI Taxonomy" id="91915"/>
    <lineage>
        <taxon>Bacteria</taxon>
        <taxon>Pseudomonadati</taxon>
        <taxon>Pseudomonadota</taxon>
        <taxon>Alphaproteobacteria</taxon>
        <taxon>Acetobacterales</taxon>
        <taxon>Acetobacteraceae</taxon>
        <taxon>Asaia</taxon>
    </lineage>
</organism>
<reference evidence="7 8" key="1">
    <citation type="journal article" date="2014" name="Genome Biol. Evol.">
        <title>Acetic acid bacteria genomes reveal functional traits for adaptation to life in insect guts.</title>
        <authorList>
            <person name="Chouaia B."/>
            <person name="Gaiarsa S."/>
            <person name="Crotti E."/>
            <person name="Comandatore F."/>
            <person name="Degli Esposti M."/>
            <person name="Ricci I."/>
            <person name="Alma A."/>
            <person name="Favia G."/>
            <person name="Bandi C."/>
            <person name="Daffonchio D."/>
        </authorList>
    </citation>
    <scope>NUCLEOTIDE SEQUENCE [LARGE SCALE GENOMIC DNA]</scope>
    <source>
        <strain evidence="7 8">SF2.1</strain>
    </source>
</reference>
<dbReference type="InterPro" id="IPR029055">
    <property type="entry name" value="Ntn_hydrolases_N"/>
</dbReference>
<gene>
    <name evidence="7" type="ORF">ASAP_2232</name>
</gene>
<dbReference type="SUPFAM" id="SSF56235">
    <property type="entry name" value="N-terminal nucleophile aminohydrolases (Ntn hydrolases)"/>
    <property type="match status" value="1"/>
</dbReference>
<feature type="binding site" evidence="5">
    <location>
        <position position="337"/>
    </location>
    <ligand>
        <name>Ca(2+)</name>
        <dbReference type="ChEBI" id="CHEBI:29108"/>
    </ligand>
</feature>
<dbReference type="Gene3D" id="3.60.20.10">
    <property type="entry name" value="Glutamine Phosphoribosylpyrophosphate, subunit 1, domain 1"/>
    <property type="match status" value="1"/>
</dbReference>
<evidence type="ECO:0000256" key="3">
    <source>
        <dbReference type="ARBA" id="ARBA00023145"/>
    </source>
</evidence>
<dbReference type="InterPro" id="IPR014395">
    <property type="entry name" value="Pen/GL7ACA/AHL_acylase"/>
</dbReference>
<dbReference type="AlphaFoldDB" id="A0A060QLE4"/>
<feature type="binding site" evidence="5">
    <location>
        <position position="340"/>
    </location>
    <ligand>
        <name>Ca(2+)</name>
        <dbReference type="ChEBI" id="CHEBI:29108"/>
    </ligand>
</feature>
<evidence type="ECO:0000256" key="1">
    <source>
        <dbReference type="ARBA" id="ARBA00006586"/>
    </source>
</evidence>
<dbReference type="Gene3D" id="1.10.1400.10">
    <property type="match status" value="1"/>
</dbReference>
<comment type="similarity">
    <text evidence="1">Belongs to the peptidase S45 family.</text>
</comment>
<accession>A0A060QLE4</accession>
<dbReference type="PANTHER" id="PTHR34218">
    <property type="entry name" value="PEPTIDASE S45 PENICILLIN AMIDASE"/>
    <property type="match status" value="1"/>
</dbReference>
<feature type="signal peptide" evidence="6">
    <location>
        <begin position="1"/>
        <end position="31"/>
    </location>
</feature>
<evidence type="ECO:0000256" key="5">
    <source>
        <dbReference type="PIRSR" id="PIRSR001227-2"/>
    </source>
</evidence>
<dbReference type="MEROPS" id="S45.003"/>
<dbReference type="InterPro" id="IPR043147">
    <property type="entry name" value="Penicillin_amidase_A-knob"/>
</dbReference>
<dbReference type="GO" id="GO:0017000">
    <property type="term" value="P:antibiotic biosynthetic process"/>
    <property type="evidence" value="ECO:0007669"/>
    <property type="project" value="InterPro"/>
</dbReference>
<dbReference type="InterPro" id="IPR006311">
    <property type="entry name" value="TAT_signal"/>
</dbReference>
<dbReference type="Pfam" id="PF01804">
    <property type="entry name" value="Penicil_amidase"/>
    <property type="match status" value="1"/>
</dbReference>
<dbReference type="GO" id="GO:0046872">
    <property type="term" value="F:metal ion binding"/>
    <property type="evidence" value="ECO:0007669"/>
    <property type="project" value="UniProtKB-KW"/>
</dbReference>
<comment type="caution">
    <text evidence="7">The sequence shown here is derived from an EMBL/GenBank/DDBJ whole genome shotgun (WGS) entry which is preliminary data.</text>
</comment>
<reference evidence="7 8" key="2">
    <citation type="journal article" date="2014" name="PLoS ONE">
        <title>Evolution of mitochondria reconstructed from the energy metabolism of living bacteria.</title>
        <authorList>
            <person name="Degli Esposti M."/>
            <person name="Chouaia B."/>
            <person name="Comandatore F."/>
            <person name="Crotti E."/>
            <person name="Sassera D."/>
            <person name="Lievens P.M."/>
            <person name="Daffonchio D."/>
            <person name="Bandi C."/>
        </authorList>
    </citation>
    <scope>NUCLEOTIDE SEQUENCE [LARGE SCALE GENOMIC DNA]</scope>
    <source>
        <strain evidence="7 8">SF2.1</strain>
    </source>
</reference>